<dbReference type="Pfam" id="PF04402">
    <property type="entry name" value="SIMPL"/>
    <property type="match status" value="1"/>
</dbReference>
<proteinExistence type="predicted"/>
<organism evidence="1 2">
    <name type="scientific">Veillonella absiana</name>
    <dbReference type="NCBI Taxonomy" id="3079305"/>
    <lineage>
        <taxon>Bacteria</taxon>
        <taxon>Bacillati</taxon>
        <taxon>Bacillota</taxon>
        <taxon>Negativicutes</taxon>
        <taxon>Veillonellales</taxon>
        <taxon>Veillonellaceae</taxon>
        <taxon>Veillonella</taxon>
    </lineage>
</organism>
<reference evidence="1 2" key="1">
    <citation type="submission" date="2023-10" db="EMBL/GenBank/DDBJ databases">
        <title>Veillonella sp. nov., isolated from a pig farm feces dump.</title>
        <authorList>
            <person name="Chang Y.-H."/>
        </authorList>
    </citation>
    <scope>NUCLEOTIDE SEQUENCE [LARGE SCALE GENOMIC DNA]</scope>
    <source>
        <strain evidence="1 2">YH-vei2233</strain>
    </source>
</reference>
<dbReference type="Gene3D" id="3.30.110.170">
    <property type="entry name" value="Protein of unknown function (DUF541), domain 1"/>
    <property type="match status" value="1"/>
</dbReference>
<gene>
    <name evidence="1" type="ORF">RVY80_05720</name>
</gene>
<dbReference type="Proteomes" id="UP001272515">
    <property type="component" value="Unassembled WGS sequence"/>
</dbReference>
<dbReference type="EMBL" id="JAWJZB010000006">
    <property type="protein sequence ID" value="MDV5088344.1"/>
    <property type="molecule type" value="Genomic_DNA"/>
</dbReference>
<sequence>MNANAVQEELLRSATINARQKAEILCDGAGSKLGQLLRIDYNWSEINIYSRTQYVAEDMVMYNSLSSIDIEPDDVECEDTATFVWTIE</sequence>
<protein>
    <submittedName>
        <fullName evidence="1">SIMPL domain-containing protein</fullName>
    </submittedName>
</protein>
<evidence type="ECO:0000313" key="2">
    <source>
        <dbReference type="Proteomes" id="UP001272515"/>
    </source>
</evidence>
<dbReference type="InterPro" id="IPR007497">
    <property type="entry name" value="SIMPL/DUF541"/>
</dbReference>
<name>A0ABU3Z8V9_9FIRM</name>
<comment type="caution">
    <text evidence="1">The sequence shown here is derived from an EMBL/GenBank/DDBJ whole genome shotgun (WGS) entry which is preliminary data.</text>
</comment>
<dbReference type="RefSeq" id="WP_295193660.1">
    <property type="nucleotide sequence ID" value="NZ_JAWJZA010000003.1"/>
</dbReference>
<keyword evidence="2" id="KW-1185">Reference proteome</keyword>
<accession>A0ABU3Z8V9</accession>
<evidence type="ECO:0000313" key="1">
    <source>
        <dbReference type="EMBL" id="MDV5088344.1"/>
    </source>
</evidence>